<dbReference type="AlphaFoldDB" id="A0A7K1US03"/>
<dbReference type="RefSeq" id="WP_157386508.1">
    <property type="nucleotide sequence ID" value="NZ_WRPP01000001.1"/>
</dbReference>
<feature type="compositionally biased region" description="Polar residues" evidence="1">
    <location>
        <begin position="23"/>
        <end position="36"/>
    </location>
</feature>
<feature type="region of interest" description="Disordered" evidence="1">
    <location>
        <begin position="82"/>
        <end position="101"/>
    </location>
</feature>
<gene>
    <name evidence="3" type="ORF">GPX89_07615</name>
</gene>
<keyword evidence="4" id="KW-1185">Reference proteome</keyword>
<comment type="caution">
    <text evidence="3">The sequence shown here is derived from an EMBL/GenBank/DDBJ whole genome shotgun (WGS) entry which is preliminary data.</text>
</comment>
<evidence type="ECO:0000313" key="3">
    <source>
        <dbReference type="EMBL" id="MVU77114.1"/>
    </source>
</evidence>
<name>A0A7K1US03_9NOCA</name>
<dbReference type="Proteomes" id="UP000466794">
    <property type="component" value="Unassembled WGS sequence"/>
</dbReference>
<reference evidence="3 4" key="1">
    <citation type="submission" date="2019-12" db="EMBL/GenBank/DDBJ databases">
        <title>Nocardia sp. nov. ET3-3 isolated from soil.</title>
        <authorList>
            <person name="Kanchanasin P."/>
            <person name="Tanasupawat S."/>
            <person name="Yuki M."/>
            <person name="Kudo T."/>
        </authorList>
    </citation>
    <scope>NUCLEOTIDE SEQUENCE [LARGE SCALE GENOMIC DNA]</scope>
    <source>
        <strain evidence="3 4">ET3-3</strain>
    </source>
</reference>
<protein>
    <recommendedName>
        <fullName evidence="2">DUF8176 domain-containing protein</fullName>
    </recommendedName>
</protein>
<evidence type="ECO:0000256" key="1">
    <source>
        <dbReference type="SAM" id="MobiDB-lite"/>
    </source>
</evidence>
<organism evidence="3 4">
    <name type="scientific">Nocardia terrae</name>
    <dbReference type="NCBI Taxonomy" id="2675851"/>
    <lineage>
        <taxon>Bacteria</taxon>
        <taxon>Bacillati</taxon>
        <taxon>Actinomycetota</taxon>
        <taxon>Actinomycetes</taxon>
        <taxon>Mycobacteriales</taxon>
        <taxon>Nocardiaceae</taxon>
        <taxon>Nocardia</taxon>
    </lineage>
</organism>
<proteinExistence type="predicted"/>
<sequence length="234" mass="24857">MNEIPLEENREPEEILLDAPEAQTETAQGPLQQWLRTHTETSDEDADAEAPPDLPRPRRWRGVAGGACALVLAAAAITTVAPHPHPSTASESTVASPRVSDHPVELVTGTSSGCAHSATEQQILAVARGAVPVRDGGQAIAVFEAAYYRDRDGGRARALVAESAAVADAPAIQAGIDSIPVGTTYCARIRRLDLGLYGVEIHEVRPGEPESIWRQQIATSDRDGHTLITAITQL</sequence>
<feature type="domain" description="DUF8176" evidence="2">
    <location>
        <begin position="114"/>
        <end position="232"/>
    </location>
</feature>
<dbReference type="EMBL" id="WRPP01000001">
    <property type="protein sequence ID" value="MVU77114.1"/>
    <property type="molecule type" value="Genomic_DNA"/>
</dbReference>
<feature type="region of interest" description="Disordered" evidence="1">
    <location>
        <begin position="1"/>
        <end position="60"/>
    </location>
</feature>
<dbReference type="Pfam" id="PF26527">
    <property type="entry name" value="DUF8176"/>
    <property type="match status" value="1"/>
</dbReference>
<accession>A0A7K1US03</accession>
<evidence type="ECO:0000313" key="4">
    <source>
        <dbReference type="Proteomes" id="UP000466794"/>
    </source>
</evidence>
<dbReference type="InterPro" id="IPR058489">
    <property type="entry name" value="DUF8176"/>
</dbReference>
<evidence type="ECO:0000259" key="2">
    <source>
        <dbReference type="Pfam" id="PF26527"/>
    </source>
</evidence>